<dbReference type="SMART" id="SM00327">
    <property type="entry name" value="VWA"/>
    <property type="match status" value="1"/>
</dbReference>
<dbReference type="InterPro" id="IPR050768">
    <property type="entry name" value="UPF0353/GerABKA_families"/>
</dbReference>
<evidence type="ECO:0000259" key="6">
    <source>
        <dbReference type="PROSITE" id="PS50234"/>
    </source>
</evidence>
<keyword evidence="4 5" id="KW-0472">Membrane</keyword>
<dbReference type="NCBIfam" id="TIGR02226">
    <property type="entry name" value="two_anch"/>
    <property type="match status" value="1"/>
</dbReference>
<dbReference type="InterPro" id="IPR036465">
    <property type="entry name" value="vWFA_dom_sf"/>
</dbReference>
<evidence type="ECO:0000313" key="7">
    <source>
        <dbReference type="EMBL" id="WOO43603.1"/>
    </source>
</evidence>
<proteinExistence type="predicted"/>
<dbReference type="InterPro" id="IPR002035">
    <property type="entry name" value="VWF_A"/>
</dbReference>
<dbReference type="AlphaFoldDB" id="A0AAQ3LGX0"/>
<dbReference type="InterPro" id="IPR024163">
    <property type="entry name" value="Aerotolerance_reg_N"/>
</dbReference>
<evidence type="ECO:0000256" key="5">
    <source>
        <dbReference type="SAM" id="Phobius"/>
    </source>
</evidence>
<protein>
    <submittedName>
        <fullName evidence="7">VWA domain-containing protein</fullName>
    </submittedName>
</protein>
<dbReference type="PANTHER" id="PTHR22550:SF5">
    <property type="entry name" value="LEUCINE ZIPPER PROTEIN 4"/>
    <property type="match status" value="1"/>
</dbReference>
<dbReference type="Proteomes" id="UP001304300">
    <property type="component" value="Chromosome"/>
</dbReference>
<dbReference type="Gene3D" id="3.40.50.410">
    <property type="entry name" value="von Willebrand factor, type A domain"/>
    <property type="match status" value="1"/>
</dbReference>
<organism evidence="7 8">
    <name type="scientific">Rubellicoccus peritrichatus</name>
    <dbReference type="NCBI Taxonomy" id="3080537"/>
    <lineage>
        <taxon>Bacteria</taxon>
        <taxon>Pseudomonadati</taxon>
        <taxon>Verrucomicrobiota</taxon>
        <taxon>Opitutia</taxon>
        <taxon>Puniceicoccales</taxon>
        <taxon>Cerasicoccaceae</taxon>
        <taxon>Rubellicoccus</taxon>
    </lineage>
</organism>
<feature type="transmembrane region" description="Helical" evidence="5">
    <location>
        <begin position="288"/>
        <end position="310"/>
    </location>
</feature>
<evidence type="ECO:0000313" key="8">
    <source>
        <dbReference type="Proteomes" id="UP001304300"/>
    </source>
</evidence>
<keyword evidence="1" id="KW-1003">Cell membrane</keyword>
<evidence type="ECO:0000256" key="3">
    <source>
        <dbReference type="ARBA" id="ARBA00022989"/>
    </source>
</evidence>
<evidence type="ECO:0000256" key="1">
    <source>
        <dbReference type="ARBA" id="ARBA00022475"/>
    </source>
</evidence>
<dbReference type="KEGG" id="puo:RZN69_10935"/>
<dbReference type="PROSITE" id="PS50234">
    <property type="entry name" value="VWFA"/>
    <property type="match status" value="1"/>
</dbReference>
<dbReference type="Pfam" id="PF13519">
    <property type="entry name" value="VWA_2"/>
    <property type="match status" value="1"/>
</dbReference>
<keyword evidence="3 5" id="KW-1133">Transmembrane helix</keyword>
<dbReference type="Pfam" id="PF07584">
    <property type="entry name" value="BatA"/>
    <property type="match status" value="1"/>
</dbReference>
<feature type="domain" description="VWFA" evidence="6">
    <location>
        <begin position="94"/>
        <end position="273"/>
    </location>
</feature>
<evidence type="ECO:0000256" key="4">
    <source>
        <dbReference type="ARBA" id="ARBA00023136"/>
    </source>
</evidence>
<reference evidence="7 8" key="1">
    <citation type="submission" date="2023-10" db="EMBL/GenBank/DDBJ databases">
        <title>Rubellicoccus peritrichatus gen. nov., sp. nov., isolated from an algae of coral reef tank.</title>
        <authorList>
            <person name="Luo J."/>
        </authorList>
    </citation>
    <scope>NUCLEOTIDE SEQUENCE [LARGE SCALE GENOMIC DNA]</scope>
    <source>
        <strain evidence="7 8">CR14</strain>
    </source>
</reference>
<dbReference type="SUPFAM" id="SSF53300">
    <property type="entry name" value="vWA-like"/>
    <property type="match status" value="1"/>
</dbReference>
<dbReference type="InterPro" id="IPR011933">
    <property type="entry name" value="Double_TM_dom"/>
</dbReference>
<accession>A0AAQ3LGX0</accession>
<dbReference type="PANTHER" id="PTHR22550">
    <property type="entry name" value="SPORE GERMINATION PROTEIN"/>
    <property type="match status" value="1"/>
</dbReference>
<evidence type="ECO:0000256" key="2">
    <source>
        <dbReference type="ARBA" id="ARBA00022692"/>
    </source>
</evidence>
<name>A0AAQ3LGX0_9BACT</name>
<sequence length="319" mass="35375">MSLWFQSFSFGQPWVLFLLLLLPLLAYGLGGRGRRPSLKYSATSLLKAVTKTPRFGPGKLLMSLRWLVAILVIVALAQPRTEQSSDKQQKYGIDVALVCDISPSMEYRDFILDGKQVTRLEALTNAVDDFVQARPEDRTGMVGFAGNVYLLSPLTLDANWLPEILKEVVPQGGTAIGEGMFGGIELLKNSQEESRVMIVVSDGGNNSGRSPLDAAEYARKKGIRIHTLSIISTRELLKMKSEENLMKQVSHTTGGQHFTASDSSALAGIYRQIDQMEKSRIEQKQYRLFTQLFHWLAITALILGLIEFGLGNTILSRVP</sequence>
<keyword evidence="2 5" id="KW-0812">Transmembrane</keyword>
<keyword evidence="8" id="KW-1185">Reference proteome</keyword>
<gene>
    <name evidence="7" type="ORF">RZN69_10935</name>
</gene>
<dbReference type="RefSeq" id="WP_317836166.1">
    <property type="nucleotide sequence ID" value="NZ_CP136920.1"/>
</dbReference>
<dbReference type="EMBL" id="CP136920">
    <property type="protein sequence ID" value="WOO43603.1"/>
    <property type="molecule type" value="Genomic_DNA"/>
</dbReference>